<evidence type="ECO:0000256" key="6">
    <source>
        <dbReference type="PIRSR" id="PIRSR002419-1"/>
    </source>
</evidence>
<evidence type="ECO:0000313" key="9">
    <source>
        <dbReference type="Proteomes" id="UP001516400"/>
    </source>
</evidence>
<dbReference type="Gene3D" id="1.10.1450.10">
    <property type="entry name" value="Tetraspanin"/>
    <property type="match status" value="1"/>
</dbReference>
<comment type="caution">
    <text evidence="8">The sequence shown here is derived from an EMBL/GenBank/DDBJ whole genome shotgun (WGS) entry which is preliminary data.</text>
</comment>
<dbReference type="EMBL" id="JABFTP020000001">
    <property type="protein sequence ID" value="KAL3265878.1"/>
    <property type="molecule type" value="Genomic_DNA"/>
</dbReference>
<feature type="disulfide bond" evidence="6">
    <location>
        <begin position="151"/>
        <end position="168"/>
    </location>
</feature>
<dbReference type="InterPro" id="IPR018499">
    <property type="entry name" value="Tetraspanin/Peripherin"/>
</dbReference>
<dbReference type="AlphaFoldDB" id="A0ABD2MHS4"/>
<dbReference type="PRINTS" id="PR00259">
    <property type="entry name" value="TMFOUR"/>
</dbReference>
<gene>
    <name evidence="8" type="ORF">HHI36_010069</name>
</gene>
<name>A0ABD2MHS4_9CUCU</name>
<evidence type="ECO:0000256" key="1">
    <source>
        <dbReference type="ARBA" id="ARBA00004141"/>
    </source>
</evidence>
<dbReference type="Pfam" id="PF00335">
    <property type="entry name" value="Tetraspanin"/>
    <property type="match status" value="1"/>
</dbReference>
<evidence type="ECO:0000256" key="2">
    <source>
        <dbReference type="ARBA" id="ARBA00006840"/>
    </source>
</evidence>
<keyword evidence="4 7" id="KW-1133">Transmembrane helix</keyword>
<dbReference type="Proteomes" id="UP001516400">
    <property type="component" value="Unassembled WGS sequence"/>
</dbReference>
<keyword evidence="5 7" id="KW-0472">Membrane</keyword>
<accession>A0ABD2MHS4</accession>
<feature type="transmembrane region" description="Helical" evidence="7">
    <location>
        <begin position="207"/>
        <end position="232"/>
    </location>
</feature>
<comment type="similarity">
    <text evidence="2 7">Belongs to the tetraspanin (TM4SF) family.</text>
</comment>
<feature type="transmembrane region" description="Helical" evidence="7">
    <location>
        <begin position="16"/>
        <end position="40"/>
    </location>
</feature>
<evidence type="ECO:0000256" key="4">
    <source>
        <dbReference type="ARBA" id="ARBA00022989"/>
    </source>
</evidence>
<keyword evidence="9" id="KW-1185">Reference proteome</keyword>
<keyword evidence="6" id="KW-1015">Disulfide bond</keyword>
<evidence type="ECO:0000256" key="3">
    <source>
        <dbReference type="ARBA" id="ARBA00022692"/>
    </source>
</evidence>
<feature type="transmembrane region" description="Helical" evidence="7">
    <location>
        <begin position="60"/>
        <end position="81"/>
    </location>
</feature>
<evidence type="ECO:0000313" key="8">
    <source>
        <dbReference type="EMBL" id="KAL3265878.1"/>
    </source>
</evidence>
<evidence type="ECO:0000256" key="5">
    <source>
        <dbReference type="ARBA" id="ARBA00023136"/>
    </source>
</evidence>
<sequence length="236" mass="26293">MALGRSMDGCGNFIKYSLFIVNSIICIGGLIAFGFGIWIVIDKSFANELLGTNLYGGASWIMIITGLAVALLSSLGCIGSIKEIRCLLFMYMLCLTFIFVTMLVGGIIGYVFREKAELTIRNGMTSSLREYGNYRPVTAAWDATQQRLRCCGIDSYRDWKGHVPDSCCKPSHHGRLQKCNQVEQLNDHVSYMKGCLNVTKEYVQENALIIGTLCIIVAFMMILGIIFSFALFRLIE</sequence>
<dbReference type="PIRSF" id="PIRSF002419">
    <property type="entry name" value="Tetraspanin"/>
    <property type="match status" value="1"/>
</dbReference>
<reference evidence="8 9" key="1">
    <citation type="journal article" date="2021" name="BMC Biol.">
        <title>Horizontally acquired antibacterial genes associated with adaptive radiation of ladybird beetles.</title>
        <authorList>
            <person name="Li H.S."/>
            <person name="Tang X.F."/>
            <person name="Huang Y.H."/>
            <person name="Xu Z.Y."/>
            <person name="Chen M.L."/>
            <person name="Du X.Y."/>
            <person name="Qiu B.Y."/>
            <person name="Chen P.T."/>
            <person name="Zhang W."/>
            <person name="Slipinski A."/>
            <person name="Escalona H.E."/>
            <person name="Waterhouse R.M."/>
            <person name="Zwick A."/>
            <person name="Pang H."/>
        </authorList>
    </citation>
    <scope>NUCLEOTIDE SEQUENCE [LARGE SCALE GENOMIC DNA]</scope>
    <source>
        <strain evidence="8">SYSU2018</strain>
    </source>
</reference>
<dbReference type="PANTHER" id="PTHR19282">
    <property type="entry name" value="TETRASPANIN"/>
    <property type="match status" value="1"/>
</dbReference>
<evidence type="ECO:0000256" key="7">
    <source>
        <dbReference type="RuleBase" id="RU361218"/>
    </source>
</evidence>
<dbReference type="PANTHER" id="PTHR19282:SF527">
    <property type="entry name" value="TETRASPANIN"/>
    <property type="match status" value="1"/>
</dbReference>
<feature type="transmembrane region" description="Helical" evidence="7">
    <location>
        <begin position="88"/>
        <end position="112"/>
    </location>
</feature>
<comment type="subcellular location">
    <subcellularLocation>
        <location evidence="1 7">Membrane</location>
        <topology evidence="1 7">Multi-pass membrane protein</topology>
    </subcellularLocation>
</comment>
<dbReference type="InterPro" id="IPR000301">
    <property type="entry name" value="Tetraspanin_animals"/>
</dbReference>
<dbReference type="SUPFAM" id="SSF48652">
    <property type="entry name" value="Tetraspanin"/>
    <property type="match status" value="1"/>
</dbReference>
<feature type="disulfide bond" evidence="6">
    <location>
        <begin position="150"/>
        <end position="179"/>
    </location>
</feature>
<dbReference type="GO" id="GO:0016020">
    <property type="term" value="C:membrane"/>
    <property type="evidence" value="ECO:0007669"/>
    <property type="project" value="UniProtKB-SubCell"/>
</dbReference>
<protein>
    <recommendedName>
        <fullName evidence="7">Tetraspanin</fullName>
    </recommendedName>
</protein>
<keyword evidence="3 7" id="KW-0812">Transmembrane</keyword>
<proteinExistence type="inferred from homology"/>
<dbReference type="InterPro" id="IPR008952">
    <property type="entry name" value="Tetraspanin_EC2_sf"/>
</dbReference>
<organism evidence="8 9">
    <name type="scientific">Cryptolaemus montrouzieri</name>
    <dbReference type="NCBI Taxonomy" id="559131"/>
    <lineage>
        <taxon>Eukaryota</taxon>
        <taxon>Metazoa</taxon>
        <taxon>Ecdysozoa</taxon>
        <taxon>Arthropoda</taxon>
        <taxon>Hexapoda</taxon>
        <taxon>Insecta</taxon>
        <taxon>Pterygota</taxon>
        <taxon>Neoptera</taxon>
        <taxon>Endopterygota</taxon>
        <taxon>Coleoptera</taxon>
        <taxon>Polyphaga</taxon>
        <taxon>Cucujiformia</taxon>
        <taxon>Coccinelloidea</taxon>
        <taxon>Coccinellidae</taxon>
        <taxon>Scymninae</taxon>
        <taxon>Scymnini</taxon>
        <taxon>Cryptolaemus</taxon>
    </lineage>
</organism>